<dbReference type="Gene3D" id="3.40.50.360">
    <property type="match status" value="1"/>
</dbReference>
<name>A0A5C8HPZ7_9MICO</name>
<dbReference type="GO" id="GO:0005829">
    <property type="term" value="C:cytosol"/>
    <property type="evidence" value="ECO:0007669"/>
    <property type="project" value="TreeGrafter"/>
</dbReference>
<proteinExistence type="predicted"/>
<dbReference type="InterPro" id="IPR005025">
    <property type="entry name" value="FMN_Rdtase-like_dom"/>
</dbReference>
<keyword evidence="3" id="KW-1185">Reference proteome</keyword>
<dbReference type="OrthoDB" id="9812295at2"/>
<organism evidence="2 3">
    <name type="scientific">Microbacterium mitrae</name>
    <dbReference type="NCBI Taxonomy" id="664640"/>
    <lineage>
        <taxon>Bacteria</taxon>
        <taxon>Bacillati</taxon>
        <taxon>Actinomycetota</taxon>
        <taxon>Actinomycetes</taxon>
        <taxon>Micrococcales</taxon>
        <taxon>Microbacteriaceae</taxon>
        <taxon>Microbacterium</taxon>
    </lineage>
</organism>
<evidence type="ECO:0000313" key="3">
    <source>
        <dbReference type="Proteomes" id="UP000321196"/>
    </source>
</evidence>
<protein>
    <submittedName>
        <fullName evidence="2">NAD(P)H-dependent oxidoreductase</fullName>
    </submittedName>
</protein>
<sequence length="183" mass="19336">MTIKIGLLVGSLASDSINRQLANALTKLAPAELEIVDIDYSKLALYSHDADANYPAEALDFKASLADVDGILVVTPEYNRSIPGALKNALDWASRPWGQNVVAGKPSAMIGASIGAIGTAVAQSHLRTVLSFLDSDVMAQPEGYLTITPGFFTADGEIADASTSSFLHSWMQAFAKHVSRNAA</sequence>
<dbReference type="InterPro" id="IPR029039">
    <property type="entry name" value="Flavoprotein-like_sf"/>
</dbReference>
<evidence type="ECO:0000313" key="2">
    <source>
        <dbReference type="EMBL" id="TXK06210.1"/>
    </source>
</evidence>
<dbReference type="InterPro" id="IPR050712">
    <property type="entry name" value="NAD(P)H-dep_reductase"/>
</dbReference>
<accession>A0A5C8HPZ7</accession>
<comment type="caution">
    <text evidence="2">The sequence shown here is derived from an EMBL/GenBank/DDBJ whole genome shotgun (WGS) entry which is preliminary data.</text>
</comment>
<dbReference type="AlphaFoldDB" id="A0A5C8HPZ7"/>
<dbReference type="SUPFAM" id="SSF52218">
    <property type="entry name" value="Flavoproteins"/>
    <property type="match status" value="1"/>
</dbReference>
<dbReference type="Pfam" id="PF03358">
    <property type="entry name" value="FMN_red"/>
    <property type="match status" value="1"/>
</dbReference>
<dbReference type="Proteomes" id="UP000321196">
    <property type="component" value="Unassembled WGS sequence"/>
</dbReference>
<dbReference type="GO" id="GO:0016491">
    <property type="term" value="F:oxidoreductase activity"/>
    <property type="evidence" value="ECO:0007669"/>
    <property type="project" value="InterPro"/>
</dbReference>
<dbReference type="PANTHER" id="PTHR30543:SF21">
    <property type="entry name" value="NAD(P)H-DEPENDENT FMN REDUCTASE LOT6"/>
    <property type="match status" value="1"/>
</dbReference>
<dbReference type="RefSeq" id="WP_147825019.1">
    <property type="nucleotide sequence ID" value="NZ_BAAARG010000001.1"/>
</dbReference>
<dbReference type="GO" id="GO:0010181">
    <property type="term" value="F:FMN binding"/>
    <property type="evidence" value="ECO:0007669"/>
    <property type="project" value="TreeGrafter"/>
</dbReference>
<evidence type="ECO:0000259" key="1">
    <source>
        <dbReference type="Pfam" id="PF03358"/>
    </source>
</evidence>
<feature type="domain" description="NADPH-dependent FMN reductase-like" evidence="1">
    <location>
        <begin position="3"/>
        <end position="140"/>
    </location>
</feature>
<gene>
    <name evidence="2" type="ORF">FVP60_04420</name>
</gene>
<dbReference type="PANTHER" id="PTHR30543">
    <property type="entry name" value="CHROMATE REDUCTASE"/>
    <property type="match status" value="1"/>
</dbReference>
<dbReference type="EMBL" id="VRSW01000001">
    <property type="protein sequence ID" value="TXK06210.1"/>
    <property type="molecule type" value="Genomic_DNA"/>
</dbReference>
<reference evidence="2 3" key="1">
    <citation type="submission" date="2019-08" db="EMBL/GenBank/DDBJ databases">
        <authorList>
            <person name="Dong K."/>
        </authorList>
    </citation>
    <scope>NUCLEOTIDE SEQUENCE [LARGE SCALE GENOMIC DNA]</scope>
    <source>
        <strain evidence="2 3">M4-8</strain>
    </source>
</reference>